<organism evidence="8 9">
    <name type="scientific">Eubacterium plexicaudatum ASF492</name>
    <dbReference type="NCBI Taxonomy" id="1235802"/>
    <lineage>
        <taxon>Bacteria</taxon>
        <taxon>Bacillati</taxon>
        <taxon>Bacillota</taxon>
        <taxon>Clostridia</taxon>
        <taxon>Eubacteriales</taxon>
        <taxon>Eubacteriaceae</taxon>
        <taxon>Eubacterium</taxon>
    </lineage>
</organism>
<comment type="caution">
    <text evidence="8">The sequence shown here is derived from an EMBL/GenBank/DDBJ whole genome shotgun (WGS) entry which is preliminary data.</text>
</comment>
<evidence type="ECO:0000256" key="5">
    <source>
        <dbReference type="RuleBase" id="RU004432"/>
    </source>
</evidence>
<comment type="similarity">
    <text evidence="5">Belongs to the ClpA/ClpB family.</text>
</comment>
<dbReference type="InterPro" id="IPR027417">
    <property type="entry name" value="P-loop_NTPase"/>
</dbReference>
<dbReference type="InterPro" id="IPR041546">
    <property type="entry name" value="ClpA/ClpB_AAA_lid"/>
</dbReference>
<evidence type="ECO:0000256" key="2">
    <source>
        <dbReference type="ARBA" id="ARBA00022741"/>
    </source>
</evidence>
<gene>
    <name evidence="8" type="ORF">C823_00849</name>
</gene>
<dbReference type="InterPro" id="IPR003593">
    <property type="entry name" value="AAA+_ATPase"/>
</dbReference>
<dbReference type="PANTHER" id="PTHR11638">
    <property type="entry name" value="ATP-DEPENDENT CLP PROTEASE"/>
    <property type="match status" value="1"/>
</dbReference>
<evidence type="ECO:0000259" key="7">
    <source>
        <dbReference type="SMART" id="SM01086"/>
    </source>
</evidence>
<reference evidence="8 9" key="1">
    <citation type="journal article" date="2014" name="Genome Announc.">
        <title>Draft genome sequences of the altered schaedler flora, a defined bacterial community from gnotobiotic mice.</title>
        <authorList>
            <person name="Wannemuehler M.J."/>
            <person name="Overstreet A.M."/>
            <person name="Ward D.V."/>
            <person name="Phillips G.J."/>
        </authorList>
    </citation>
    <scope>NUCLEOTIDE SEQUENCE [LARGE SCALE GENOMIC DNA]</scope>
    <source>
        <strain evidence="8 9">ASF492</strain>
    </source>
</reference>
<dbReference type="CDD" id="cd00009">
    <property type="entry name" value="AAA"/>
    <property type="match status" value="1"/>
</dbReference>
<dbReference type="GO" id="GO:0005737">
    <property type="term" value="C:cytoplasm"/>
    <property type="evidence" value="ECO:0007669"/>
    <property type="project" value="TreeGrafter"/>
</dbReference>
<dbReference type="GO" id="GO:0034605">
    <property type="term" value="P:cellular response to heat"/>
    <property type="evidence" value="ECO:0007669"/>
    <property type="project" value="TreeGrafter"/>
</dbReference>
<evidence type="ECO:0000256" key="1">
    <source>
        <dbReference type="ARBA" id="ARBA00022737"/>
    </source>
</evidence>
<dbReference type="InterPro" id="IPR018368">
    <property type="entry name" value="ClpA/B_CS1"/>
</dbReference>
<keyword evidence="4 5" id="KW-0143">Chaperone</keyword>
<dbReference type="Gene3D" id="1.10.8.60">
    <property type="match status" value="2"/>
</dbReference>
<dbReference type="FunFam" id="3.40.50.300:FF:000025">
    <property type="entry name" value="ATP-dependent Clp protease subunit"/>
    <property type="match status" value="1"/>
</dbReference>
<evidence type="ECO:0000256" key="4">
    <source>
        <dbReference type="ARBA" id="ARBA00023186"/>
    </source>
</evidence>
<proteinExistence type="inferred from homology"/>
<keyword evidence="3 5" id="KW-0067">ATP-binding</keyword>
<keyword evidence="1" id="KW-0677">Repeat</keyword>
<dbReference type="CDD" id="cd19499">
    <property type="entry name" value="RecA-like_ClpB_Hsp104-like"/>
    <property type="match status" value="1"/>
</dbReference>
<dbReference type="PROSITE" id="PS00870">
    <property type="entry name" value="CLPAB_1"/>
    <property type="match status" value="1"/>
</dbReference>
<dbReference type="Pfam" id="PF10431">
    <property type="entry name" value="ClpB_D2-small"/>
    <property type="match status" value="1"/>
</dbReference>
<dbReference type="Gene3D" id="3.40.50.300">
    <property type="entry name" value="P-loop containing nucleotide triphosphate hydrolases"/>
    <property type="match status" value="2"/>
</dbReference>
<dbReference type="InterPro" id="IPR036628">
    <property type="entry name" value="Clp_N_dom_sf"/>
</dbReference>
<feature type="domain" description="AAA+ ATPase" evidence="6">
    <location>
        <begin position="492"/>
        <end position="660"/>
    </location>
</feature>
<evidence type="ECO:0000313" key="8">
    <source>
        <dbReference type="EMBL" id="EMZ36481.1"/>
    </source>
</evidence>
<dbReference type="OrthoDB" id="9803641at2"/>
<dbReference type="InterPro" id="IPR003959">
    <property type="entry name" value="ATPase_AAA_core"/>
</dbReference>
<dbReference type="AlphaFoldDB" id="N2B7W8"/>
<dbReference type="STRING" id="1235802.C823_00849"/>
<dbReference type="GO" id="GO:0006508">
    <property type="term" value="P:proteolysis"/>
    <property type="evidence" value="ECO:0007669"/>
    <property type="project" value="UniProtKB-KW"/>
</dbReference>
<feature type="domain" description="AAA+ ATPase" evidence="6">
    <location>
        <begin position="211"/>
        <end position="356"/>
    </location>
</feature>
<keyword evidence="2 5" id="KW-0547">Nucleotide-binding</keyword>
<dbReference type="GO" id="GO:0005524">
    <property type="term" value="F:ATP binding"/>
    <property type="evidence" value="ECO:0007669"/>
    <property type="project" value="UniProtKB-KW"/>
</dbReference>
<keyword evidence="8" id="KW-0378">Hydrolase</keyword>
<dbReference type="Pfam" id="PF17871">
    <property type="entry name" value="AAA_lid_9"/>
    <property type="match status" value="1"/>
</dbReference>
<dbReference type="GO" id="GO:0016887">
    <property type="term" value="F:ATP hydrolysis activity"/>
    <property type="evidence" value="ECO:0007669"/>
    <property type="project" value="InterPro"/>
</dbReference>
<dbReference type="HOGENOM" id="CLU_005070_4_2_9"/>
<accession>N2B7W8</accession>
<dbReference type="Pfam" id="PF02861">
    <property type="entry name" value="Clp_N"/>
    <property type="match status" value="1"/>
</dbReference>
<dbReference type="GO" id="GO:0008233">
    <property type="term" value="F:peptidase activity"/>
    <property type="evidence" value="ECO:0007669"/>
    <property type="project" value="UniProtKB-KW"/>
</dbReference>
<dbReference type="Proteomes" id="UP000012589">
    <property type="component" value="Unassembled WGS sequence"/>
</dbReference>
<keyword evidence="9" id="KW-1185">Reference proteome</keyword>
<dbReference type="EMBL" id="AQFT01000023">
    <property type="protein sequence ID" value="EMZ36481.1"/>
    <property type="molecule type" value="Genomic_DNA"/>
</dbReference>
<dbReference type="SMART" id="SM00382">
    <property type="entry name" value="AAA"/>
    <property type="match status" value="2"/>
</dbReference>
<dbReference type="InterPro" id="IPR001270">
    <property type="entry name" value="ClpA/B"/>
</dbReference>
<dbReference type="PRINTS" id="PR00300">
    <property type="entry name" value="CLPPROTEASEA"/>
</dbReference>
<evidence type="ECO:0000256" key="3">
    <source>
        <dbReference type="ARBA" id="ARBA00022840"/>
    </source>
</evidence>
<keyword evidence="8" id="KW-0645">Protease</keyword>
<dbReference type="Pfam" id="PF07724">
    <property type="entry name" value="AAA_2"/>
    <property type="match status" value="1"/>
</dbReference>
<dbReference type="SUPFAM" id="SSF52540">
    <property type="entry name" value="P-loop containing nucleoside triphosphate hydrolases"/>
    <property type="match status" value="2"/>
</dbReference>
<dbReference type="SMART" id="SM01086">
    <property type="entry name" value="ClpB_D2-small"/>
    <property type="match status" value="1"/>
</dbReference>
<dbReference type="SUPFAM" id="SSF81923">
    <property type="entry name" value="Double Clp-N motif"/>
    <property type="match status" value="1"/>
</dbReference>
<dbReference type="InterPro" id="IPR028299">
    <property type="entry name" value="ClpA/B_CS2"/>
</dbReference>
<evidence type="ECO:0000259" key="6">
    <source>
        <dbReference type="SMART" id="SM00382"/>
    </source>
</evidence>
<name>N2B7W8_9FIRM</name>
<dbReference type="Pfam" id="PF00004">
    <property type="entry name" value="AAA"/>
    <property type="match status" value="1"/>
</dbReference>
<feature type="domain" description="Clp ATPase C-terminal" evidence="7">
    <location>
        <begin position="659"/>
        <end position="748"/>
    </location>
</feature>
<dbReference type="PANTHER" id="PTHR11638:SF111">
    <property type="entry name" value="ATP-DEPENDENT CLP PROTEASE ATP-BINDING SUBUNIT CLPA"/>
    <property type="match status" value="1"/>
</dbReference>
<dbReference type="InterPro" id="IPR019489">
    <property type="entry name" value="Clp_ATPase_C"/>
</dbReference>
<sequence length="755" mass="84406">MQVSGKVAEMIDTVFLLAGNARFEYVTPELMLYVACQNPVFAQAFENCGGNIQELDRDLKTYLEEYMEPDDREESCTPQLSQGAAEVLALAWKSAKNSGRTKVELSHMVHAMYDLEESYAVYYMRRQGVEQAQLLQEMILVGEENVKDGGRRTRITQPEDMQESEADDTDTQGGYWQRYAVCLNDLTQEGNPLIGRQEELERTMQILCRKEKNNPLHLGEPGVGKTAIVYGLARLLKNGQVPAPLLGAKIFALDIGSLLAGTQYRGEFEKRLKKVLDSIAQEENPIIYLDEIHNIVGAGAVNGGSLDISNMLKPYLSAGHIRFIGATTFEEYKKHFEKSKSLVRRFQNVEIKEPDHADAVHILEGLKQTYETFHDVVYEDGVLEYAVTVSDKCIRERFLPDKAIDLIDEAGAYVRMHAQKQTARTVDKSLLDEIVAKTCHIPKQAVESDETEALASLEGRLKRLVYGQDEAVEQVVNAVKFSRAGLLEEEKPLASLLFVGPTGVGKTEIAKSLAKELGIPLIRFDMSEYEEKHAAAKLIGAPAGYVGYEEGGLLTEEIRKHPHAVLLLDEIEKAHPDIYNLLLQVMDYATLTDNQGRKADFRNVILIMTSNAGASRIGKPGIGFQGEDTSADVIMEEVRRIFQPEFRNRLNKIVAFHRMDTKMAGQIVEKKLGEFRNLLLRRNIRLSADAAAKALLQKKGISAEYGAREMERVLFGEVKPLFVDEILFGKLKQGGTCALTAVNDRFALAITDRPE</sequence>
<protein>
    <submittedName>
        <fullName evidence="8">ATP-dependent Clp protease ATP-binding subunit ClpA</fullName>
    </submittedName>
</protein>
<dbReference type="InterPro" id="IPR004176">
    <property type="entry name" value="Clp_R_N"/>
</dbReference>
<dbReference type="PROSITE" id="PS00871">
    <property type="entry name" value="CLPAB_2"/>
    <property type="match status" value="1"/>
</dbReference>
<dbReference type="eggNOG" id="COG0542">
    <property type="taxonomic scope" value="Bacteria"/>
</dbReference>
<evidence type="ECO:0000313" key="9">
    <source>
        <dbReference type="Proteomes" id="UP000012589"/>
    </source>
</evidence>
<dbReference type="Gene3D" id="1.10.1780.10">
    <property type="entry name" value="Clp, N-terminal domain"/>
    <property type="match status" value="1"/>
</dbReference>
<dbReference type="PATRIC" id="fig|1235802.3.peg.911"/>
<dbReference type="InterPro" id="IPR050130">
    <property type="entry name" value="ClpA_ClpB"/>
</dbReference>